<dbReference type="EMBL" id="MEWZ01000027">
    <property type="protein sequence ID" value="OGC86253.1"/>
    <property type="molecule type" value="Genomic_DNA"/>
</dbReference>
<dbReference type="Proteomes" id="UP000178585">
    <property type="component" value="Unassembled WGS sequence"/>
</dbReference>
<gene>
    <name evidence="1" type="ORF">A2949_02995</name>
</gene>
<name>A0A1F4XYU2_9BACT</name>
<dbReference type="STRING" id="1797245.A2949_02995"/>
<dbReference type="AlphaFoldDB" id="A0A1F4XYU2"/>
<evidence type="ECO:0000313" key="1">
    <source>
        <dbReference type="EMBL" id="OGC86253.1"/>
    </source>
</evidence>
<comment type="caution">
    <text evidence="1">The sequence shown here is derived from an EMBL/GenBank/DDBJ whole genome shotgun (WGS) entry which is preliminary data.</text>
</comment>
<organism evidence="1 2">
    <name type="scientific">Candidatus Adlerbacteria bacterium RIFCSPLOWO2_01_FULL_54_21b</name>
    <dbReference type="NCBI Taxonomy" id="1797245"/>
    <lineage>
        <taxon>Bacteria</taxon>
        <taxon>Candidatus Adleribacteriota</taxon>
    </lineage>
</organism>
<sequence length="62" mass="7329">MVERFDQVDKELKDIKKSQGHMEQDILVMKEDVDAIAKTVSRDARTLITHGRRITRLERSQY</sequence>
<evidence type="ECO:0000313" key="2">
    <source>
        <dbReference type="Proteomes" id="UP000178585"/>
    </source>
</evidence>
<proteinExistence type="predicted"/>
<accession>A0A1F4XYU2</accession>
<reference evidence="1 2" key="1">
    <citation type="journal article" date="2016" name="Nat. Commun.">
        <title>Thousands of microbial genomes shed light on interconnected biogeochemical processes in an aquifer system.</title>
        <authorList>
            <person name="Anantharaman K."/>
            <person name="Brown C.T."/>
            <person name="Hug L.A."/>
            <person name="Sharon I."/>
            <person name="Castelle C.J."/>
            <person name="Probst A.J."/>
            <person name="Thomas B.C."/>
            <person name="Singh A."/>
            <person name="Wilkins M.J."/>
            <person name="Karaoz U."/>
            <person name="Brodie E.L."/>
            <person name="Williams K.H."/>
            <person name="Hubbard S.S."/>
            <person name="Banfield J.F."/>
        </authorList>
    </citation>
    <scope>NUCLEOTIDE SEQUENCE [LARGE SCALE GENOMIC DNA]</scope>
</reference>
<protein>
    <submittedName>
        <fullName evidence="1">Uncharacterized protein</fullName>
    </submittedName>
</protein>